<evidence type="ECO:0000256" key="1">
    <source>
        <dbReference type="SAM" id="MobiDB-lite"/>
    </source>
</evidence>
<comment type="caution">
    <text evidence="2">The sequence shown here is derived from an EMBL/GenBank/DDBJ whole genome shotgun (WGS) entry which is preliminary data.</text>
</comment>
<evidence type="ECO:0000313" key="2">
    <source>
        <dbReference type="EMBL" id="CAK0868936.1"/>
    </source>
</evidence>
<feature type="compositionally biased region" description="Low complexity" evidence="1">
    <location>
        <begin position="176"/>
        <end position="186"/>
    </location>
</feature>
<feature type="non-terminal residue" evidence="2">
    <location>
        <position position="1"/>
    </location>
</feature>
<accession>A0ABN9VAF4</accession>
<reference evidence="2" key="1">
    <citation type="submission" date="2023-10" db="EMBL/GenBank/DDBJ databases">
        <authorList>
            <person name="Chen Y."/>
            <person name="Shah S."/>
            <person name="Dougan E. K."/>
            <person name="Thang M."/>
            <person name="Chan C."/>
        </authorList>
    </citation>
    <scope>NUCLEOTIDE SEQUENCE [LARGE SCALE GENOMIC DNA]</scope>
</reference>
<organism evidence="2 3">
    <name type="scientific">Prorocentrum cordatum</name>
    <dbReference type="NCBI Taxonomy" id="2364126"/>
    <lineage>
        <taxon>Eukaryota</taxon>
        <taxon>Sar</taxon>
        <taxon>Alveolata</taxon>
        <taxon>Dinophyceae</taxon>
        <taxon>Prorocentrales</taxon>
        <taxon>Prorocentraceae</taxon>
        <taxon>Prorocentrum</taxon>
    </lineage>
</organism>
<keyword evidence="3" id="KW-1185">Reference proteome</keyword>
<dbReference type="EMBL" id="CAUYUJ010016800">
    <property type="protein sequence ID" value="CAK0868936.1"/>
    <property type="molecule type" value="Genomic_DNA"/>
</dbReference>
<protein>
    <submittedName>
        <fullName evidence="2">Uncharacterized protein</fullName>
    </submittedName>
</protein>
<name>A0ABN9VAF4_9DINO</name>
<sequence>ALQGQTGTRIWVDVEASEVRISGPQEGVEVARDLVQELLSGNTPAALMPQAAMDPTQGPAGMLTEATPRGAPKFQPPAVALRRFRNGPASLPTPVPRATPGVGALGMAPATLAEQEEPAYPADWPGLPGMEDAAADAGAHDAAARMLPPPRKLLPRPTRPQAAPAMPFLLGQRCGASAAQHAGTAAVSDRHPALG</sequence>
<dbReference type="CDD" id="cd00105">
    <property type="entry name" value="KH-I"/>
    <property type="match status" value="1"/>
</dbReference>
<proteinExistence type="predicted"/>
<evidence type="ECO:0000313" key="3">
    <source>
        <dbReference type="Proteomes" id="UP001189429"/>
    </source>
</evidence>
<gene>
    <name evidence="2" type="ORF">PCOR1329_LOCUS55449</name>
</gene>
<dbReference type="InterPro" id="IPR036612">
    <property type="entry name" value="KH_dom_type_1_sf"/>
</dbReference>
<dbReference type="Proteomes" id="UP001189429">
    <property type="component" value="Unassembled WGS sequence"/>
</dbReference>
<dbReference type="SUPFAM" id="SSF54791">
    <property type="entry name" value="Eukaryotic type KH-domain (KH-domain type I)"/>
    <property type="match status" value="1"/>
</dbReference>
<feature type="region of interest" description="Disordered" evidence="1">
    <location>
        <begin position="174"/>
        <end position="195"/>
    </location>
</feature>